<dbReference type="AlphaFoldDB" id="A0A263CYK6"/>
<dbReference type="PANTHER" id="PTHR38436:SF1">
    <property type="entry name" value="ESTER CYCLASE"/>
    <property type="match status" value="1"/>
</dbReference>
<evidence type="ECO:0008006" key="3">
    <source>
        <dbReference type="Google" id="ProtNLM"/>
    </source>
</evidence>
<keyword evidence="2" id="KW-1185">Reference proteome</keyword>
<evidence type="ECO:0000313" key="2">
    <source>
        <dbReference type="Proteomes" id="UP000242444"/>
    </source>
</evidence>
<sequence>MNDFVAANVALLNSAFDAFNRGDTESCLERMASGFLINLAGAPAQLVGREAWKQGVEVLRAGFPDMRMEVQDIFGHGDRVAVRNLLRGTHTGEFQGVPPTGRVVEVMSNEFYRVSGGVIAEEWICTDLAGLMGQIG</sequence>
<dbReference type="InterPro" id="IPR032710">
    <property type="entry name" value="NTF2-like_dom_sf"/>
</dbReference>
<dbReference type="Proteomes" id="UP000242444">
    <property type="component" value="Unassembled WGS sequence"/>
</dbReference>
<dbReference type="PANTHER" id="PTHR38436">
    <property type="entry name" value="POLYKETIDE CYCLASE SNOAL-LIKE DOMAIN"/>
    <property type="match status" value="1"/>
</dbReference>
<reference evidence="1 2" key="1">
    <citation type="submission" date="2017-07" db="EMBL/GenBank/DDBJ databases">
        <title>Amycolatopsis antarcticus sp. nov., isolated from the surface of an Antarcticus brown macroalga.</title>
        <authorList>
            <person name="Wang J."/>
            <person name="Leiva S."/>
            <person name="Huang J."/>
            <person name="Huang Y."/>
        </authorList>
    </citation>
    <scope>NUCLEOTIDE SEQUENCE [LARGE SCALE GENOMIC DNA]</scope>
    <source>
        <strain evidence="1 2">AU-G6</strain>
    </source>
</reference>
<dbReference type="OrthoDB" id="129343at2"/>
<dbReference type="InterPro" id="IPR009959">
    <property type="entry name" value="Cyclase_SnoaL-like"/>
</dbReference>
<protein>
    <recommendedName>
        <fullName evidence="3">Ester cyclase</fullName>
    </recommendedName>
</protein>
<dbReference type="GO" id="GO:0030638">
    <property type="term" value="P:polyketide metabolic process"/>
    <property type="evidence" value="ECO:0007669"/>
    <property type="project" value="InterPro"/>
</dbReference>
<proteinExistence type="predicted"/>
<accession>A0A263CYK6</accession>
<comment type="caution">
    <text evidence="1">The sequence shown here is derived from an EMBL/GenBank/DDBJ whole genome shotgun (WGS) entry which is preliminary data.</text>
</comment>
<dbReference type="Gene3D" id="3.10.450.50">
    <property type="match status" value="1"/>
</dbReference>
<dbReference type="Pfam" id="PF07366">
    <property type="entry name" value="SnoaL"/>
    <property type="match status" value="1"/>
</dbReference>
<dbReference type="InParanoid" id="A0A263CYK6"/>
<gene>
    <name evidence="1" type="ORF">CFN78_21995</name>
</gene>
<organism evidence="1 2">
    <name type="scientific">Amycolatopsis antarctica</name>
    <dbReference type="NCBI Taxonomy" id="1854586"/>
    <lineage>
        <taxon>Bacteria</taxon>
        <taxon>Bacillati</taxon>
        <taxon>Actinomycetota</taxon>
        <taxon>Actinomycetes</taxon>
        <taxon>Pseudonocardiales</taxon>
        <taxon>Pseudonocardiaceae</taxon>
        <taxon>Amycolatopsis</taxon>
    </lineage>
</organism>
<evidence type="ECO:0000313" key="1">
    <source>
        <dbReference type="EMBL" id="OZM71191.1"/>
    </source>
</evidence>
<dbReference type="RefSeq" id="WP_094864812.1">
    <property type="nucleotide sequence ID" value="NZ_NKYE01000015.1"/>
</dbReference>
<name>A0A263CYK6_9PSEU</name>
<dbReference type="SUPFAM" id="SSF54427">
    <property type="entry name" value="NTF2-like"/>
    <property type="match status" value="1"/>
</dbReference>
<dbReference type="EMBL" id="NKYE01000015">
    <property type="protein sequence ID" value="OZM71191.1"/>
    <property type="molecule type" value="Genomic_DNA"/>
</dbReference>